<dbReference type="CDD" id="cd06661">
    <property type="entry name" value="GGCT_like"/>
    <property type="match status" value="1"/>
</dbReference>
<dbReference type="EMBL" id="JAPCWZ010000007">
    <property type="protein sequence ID" value="KAK8856635.1"/>
    <property type="molecule type" value="Genomic_DNA"/>
</dbReference>
<reference evidence="3 4" key="1">
    <citation type="journal article" date="2024" name="IMA Fungus">
        <title>Apiospora arundinis, a panoply of carbohydrate-active enzymes and secondary metabolites.</title>
        <authorList>
            <person name="Sorensen T."/>
            <person name="Petersen C."/>
            <person name="Muurmann A.T."/>
            <person name="Christiansen J.V."/>
            <person name="Brundto M.L."/>
            <person name="Overgaard C.K."/>
            <person name="Boysen A.T."/>
            <person name="Wollenberg R.D."/>
            <person name="Larsen T.O."/>
            <person name="Sorensen J.L."/>
            <person name="Nielsen K.L."/>
            <person name="Sondergaard T.E."/>
        </authorList>
    </citation>
    <scope>NUCLEOTIDE SEQUENCE [LARGE SCALE GENOMIC DNA]</scope>
    <source>
        <strain evidence="3 4">AAU 773</strain>
    </source>
</reference>
<organism evidence="3 4">
    <name type="scientific">Apiospora arundinis</name>
    <dbReference type="NCBI Taxonomy" id="335852"/>
    <lineage>
        <taxon>Eukaryota</taxon>
        <taxon>Fungi</taxon>
        <taxon>Dikarya</taxon>
        <taxon>Ascomycota</taxon>
        <taxon>Pezizomycotina</taxon>
        <taxon>Sordariomycetes</taxon>
        <taxon>Xylariomycetidae</taxon>
        <taxon>Amphisphaeriales</taxon>
        <taxon>Apiosporaceae</taxon>
        <taxon>Apiospora</taxon>
    </lineage>
</organism>
<gene>
    <name evidence="3" type="ORF">PGQ11_012547</name>
</gene>
<dbReference type="EC" id="4.3.2.9" evidence="1"/>
<dbReference type="SUPFAM" id="SSF110857">
    <property type="entry name" value="Gamma-glutamyl cyclotransferase-like"/>
    <property type="match status" value="1"/>
</dbReference>
<evidence type="ECO:0000256" key="1">
    <source>
        <dbReference type="ARBA" id="ARBA00012346"/>
    </source>
</evidence>
<dbReference type="InterPro" id="IPR036568">
    <property type="entry name" value="GGCT-like_sf"/>
</dbReference>
<keyword evidence="2" id="KW-0456">Lyase</keyword>
<evidence type="ECO:0000256" key="2">
    <source>
        <dbReference type="ARBA" id="ARBA00023239"/>
    </source>
</evidence>
<sequence>MATHDSKDEVWYFAYGSNMRSSVLEGRGIRPLANRRAVIPSYVLTFDVFGVPYSEPAMASIALRHSAATARCTGKEAPPPVNGVAYLLSSQDFRTLVLSEGAGVAYTEVQLEAYSADGAVPTASAAAEKHDTHHSQGDAAGVSFPVRTLVARFPLRPNPMPSARYLSLLIDGAKEHQLPAEYQAHLEGLPSYHRQVGVSRRRDLGAQLFLGFWMPLLSWVMRRIKAASAKGSSTGHAPPYAGYVVAVLFNVMWCYHDWVHCHIWGQSGGR</sequence>
<accession>A0ABR2I2S7</accession>
<proteinExistence type="predicted"/>
<dbReference type="Gene3D" id="3.10.490.10">
    <property type="entry name" value="Gamma-glutamyl cyclotransferase-like"/>
    <property type="match status" value="1"/>
</dbReference>
<keyword evidence="4" id="KW-1185">Reference proteome</keyword>
<evidence type="ECO:0000313" key="3">
    <source>
        <dbReference type="EMBL" id="KAK8856635.1"/>
    </source>
</evidence>
<dbReference type="InterPro" id="IPR017939">
    <property type="entry name" value="G-Glutamylcylcotransferase"/>
</dbReference>
<protein>
    <recommendedName>
        <fullName evidence="1">gamma-glutamylcyclotransferase</fullName>
        <ecNumber evidence="1">4.3.2.9</ecNumber>
    </recommendedName>
</protein>
<dbReference type="Proteomes" id="UP001390339">
    <property type="component" value="Unassembled WGS sequence"/>
</dbReference>
<dbReference type="PANTHER" id="PTHR12935:SF0">
    <property type="entry name" value="GAMMA-GLUTAMYLCYCLOTRANSFERASE"/>
    <property type="match status" value="1"/>
</dbReference>
<dbReference type="PANTHER" id="PTHR12935">
    <property type="entry name" value="GAMMA-GLUTAMYLCYCLOTRANSFERASE"/>
    <property type="match status" value="1"/>
</dbReference>
<dbReference type="InterPro" id="IPR013024">
    <property type="entry name" value="GGCT-like"/>
</dbReference>
<name>A0ABR2I2S7_9PEZI</name>
<evidence type="ECO:0000313" key="4">
    <source>
        <dbReference type="Proteomes" id="UP001390339"/>
    </source>
</evidence>
<comment type="caution">
    <text evidence="3">The sequence shown here is derived from an EMBL/GenBank/DDBJ whole genome shotgun (WGS) entry which is preliminary data.</text>
</comment>